<protein>
    <submittedName>
        <fullName evidence="1">Uncharacterized protein</fullName>
    </submittedName>
</protein>
<comment type="caution">
    <text evidence="1">The sequence shown here is derived from an EMBL/GenBank/DDBJ whole genome shotgun (WGS) entry which is preliminary data.</text>
</comment>
<keyword evidence="2" id="KW-1185">Reference proteome</keyword>
<dbReference type="STRING" id="1777141.AWB80_01670"/>
<proteinExistence type="predicted"/>
<evidence type="ECO:0000313" key="1">
    <source>
        <dbReference type="EMBL" id="SAK51614.1"/>
    </source>
</evidence>
<dbReference type="AlphaFoldDB" id="A0A158A1B4"/>
<name>A0A158A1B4_9BURK</name>
<sequence>MDQEQEIARLRALVNYAIVSMEGASVMLTAAEAIRQAPLREMSDAVVEVLETSGKKLHEALGDPPTLN</sequence>
<reference evidence="1" key="1">
    <citation type="submission" date="2016-01" db="EMBL/GenBank/DDBJ databases">
        <authorList>
            <person name="Peeters C."/>
        </authorList>
    </citation>
    <scope>NUCLEOTIDE SEQUENCE [LARGE SCALE GENOMIC DNA]</scope>
    <source>
        <strain evidence="1">LMG 29323</strain>
    </source>
</reference>
<dbReference type="Proteomes" id="UP000054911">
    <property type="component" value="Unassembled WGS sequence"/>
</dbReference>
<dbReference type="EMBL" id="FCOE02000004">
    <property type="protein sequence ID" value="SAK51614.1"/>
    <property type="molecule type" value="Genomic_DNA"/>
</dbReference>
<dbReference type="RefSeq" id="WP_061174184.1">
    <property type="nucleotide sequence ID" value="NZ_FCOE02000004.1"/>
</dbReference>
<accession>A0A158A1B4</accession>
<gene>
    <name evidence="1" type="ORF">AWB80_01670</name>
</gene>
<evidence type="ECO:0000313" key="2">
    <source>
        <dbReference type="Proteomes" id="UP000054911"/>
    </source>
</evidence>
<organism evidence="1 2">
    <name type="scientific">Caballeronia pedi</name>
    <dbReference type="NCBI Taxonomy" id="1777141"/>
    <lineage>
        <taxon>Bacteria</taxon>
        <taxon>Pseudomonadati</taxon>
        <taxon>Pseudomonadota</taxon>
        <taxon>Betaproteobacteria</taxon>
        <taxon>Burkholderiales</taxon>
        <taxon>Burkholderiaceae</taxon>
        <taxon>Caballeronia</taxon>
    </lineage>
</organism>